<dbReference type="EMBL" id="JBHSEK010000018">
    <property type="protein sequence ID" value="MFC4491881.1"/>
    <property type="molecule type" value="Genomic_DNA"/>
</dbReference>
<evidence type="ECO:0000256" key="1">
    <source>
        <dbReference type="ARBA" id="ARBA00022553"/>
    </source>
</evidence>
<name>A0ABV8ZYH9_9NEIS</name>
<dbReference type="Gene3D" id="3.40.50.2300">
    <property type="match status" value="1"/>
</dbReference>
<dbReference type="InterPro" id="IPR036890">
    <property type="entry name" value="HATPase_C_sf"/>
</dbReference>
<feature type="domain" description="Response regulatory" evidence="3">
    <location>
        <begin position="4"/>
        <end position="122"/>
    </location>
</feature>
<accession>A0ABV8ZYH9</accession>
<dbReference type="Pfam" id="PF13581">
    <property type="entry name" value="HATPase_c_2"/>
    <property type="match status" value="1"/>
</dbReference>
<keyword evidence="5" id="KW-1185">Reference proteome</keyword>
<dbReference type="Pfam" id="PF00072">
    <property type="entry name" value="Response_reg"/>
    <property type="match status" value="1"/>
</dbReference>
<dbReference type="SUPFAM" id="SSF55874">
    <property type="entry name" value="ATPase domain of HSP90 chaperone/DNA topoisomerase II/histidine kinase"/>
    <property type="match status" value="1"/>
</dbReference>
<dbReference type="InterPro" id="IPR050595">
    <property type="entry name" value="Bact_response_regulator"/>
</dbReference>
<evidence type="ECO:0000256" key="2">
    <source>
        <dbReference type="PROSITE-ProRule" id="PRU00169"/>
    </source>
</evidence>
<dbReference type="Gene3D" id="3.30.565.10">
    <property type="entry name" value="Histidine kinase-like ATPase, C-terminal domain"/>
    <property type="match status" value="1"/>
</dbReference>
<protein>
    <submittedName>
        <fullName evidence="4">Response regulator</fullName>
    </submittedName>
</protein>
<dbReference type="PROSITE" id="PS50110">
    <property type="entry name" value="RESPONSE_REGULATORY"/>
    <property type="match status" value="1"/>
</dbReference>
<keyword evidence="1 2" id="KW-0597">Phosphoprotein</keyword>
<evidence type="ECO:0000259" key="3">
    <source>
        <dbReference type="PROSITE" id="PS50110"/>
    </source>
</evidence>
<evidence type="ECO:0000313" key="5">
    <source>
        <dbReference type="Proteomes" id="UP001595999"/>
    </source>
</evidence>
<dbReference type="RefSeq" id="WP_048410399.1">
    <property type="nucleotide sequence ID" value="NZ_JAJOHW010000160.1"/>
</dbReference>
<dbReference type="InterPro" id="IPR001789">
    <property type="entry name" value="Sig_transdc_resp-reg_receiver"/>
</dbReference>
<feature type="modified residue" description="4-aspartylphosphate" evidence="2">
    <location>
        <position position="55"/>
    </location>
</feature>
<dbReference type="PANTHER" id="PTHR44591:SF3">
    <property type="entry name" value="RESPONSE REGULATORY DOMAIN-CONTAINING PROTEIN"/>
    <property type="match status" value="1"/>
</dbReference>
<dbReference type="PANTHER" id="PTHR44591">
    <property type="entry name" value="STRESS RESPONSE REGULATOR PROTEIN 1"/>
    <property type="match status" value="1"/>
</dbReference>
<organism evidence="4 5">
    <name type="scientific">Chromobacterium aquaticum</name>
    <dbReference type="NCBI Taxonomy" id="467180"/>
    <lineage>
        <taxon>Bacteria</taxon>
        <taxon>Pseudomonadati</taxon>
        <taxon>Pseudomonadota</taxon>
        <taxon>Betaproteobacteria</taxon>
        <taxon>Neisseriales</taxon>
        <taxon>Chromobacteriaceae</taxon>
        <taxon>Chromobacterium</taxon>
    </lineage>
</organism>
<dbReference type="Proteomes" id="UP001595999">
    <property type="component" value="Unassembled WGS sequence"/>
</dbReference>
<dbReference type="CDD" id="cd16936">
    <property type="entry name" value="HATPase_RsbW-like"/>
    <property type="match status" value="1"/>
</dbReference>
<comment type="caution">
    <text evidence="4">The sequence shown here is derived from an EMBL/GenBank/DDBJ whole genome shotgun (WGS) entry which is preliminary data.</text>
</comment>
<dbReference type="InterPro" id="IPR011006">
    <property type="entry name" value="CheY-like_superfamily"/>
</dbReference>
<dbReference type="InterPro" id="IPR003594">
    <property type="entry name" value="HATPase_dom"/>
</dbReference>
<gene>
    <name evidence="4" type="ORF">ACFO0R_19900</name>
</gene>
<evidence type="ECO:0000313" key="4">
    <source>
        <dbReference type="EMBL" id="MFC4491881.1"/>
    </source>
</evidence>
<dbReference type="SUPFAM" id="SSF52172">
    <property type="entry name" value="CheY-like"/>
    <property type="match status" value="1"/>
</dbReference>
<sequence>MPHKLLLVDDEPFNLELMAELLQDAGYEVTLAEDGETALDILQREGETFSTVLLDKMMPGISGFDVLKRIKGEPRLEFLPVIMQTAMGAASSVQEGLAAGAFYYLTKPFSRDMLLAIVEAAIGHWDRYAHFRELANLHVDALRHLNQASFSFRSHKEAQTVTALLAKTCAQPERVATGLFELLVNAIEHGNLDISFDEKSHFIAEGQWEAELTRRMQDPERGQRQVRVDFSREPDHMRFTISDMGAGFDWERYQNAEPASLMSSHGRGILIARKLSFDGLYYQGCGNIVEARVNSQR</sequence>
<dbReference type="SMART" id="SM00448">
    <property type="entry name" value="REC"/>
    <property type="match status" value="1"/>
</dbReference>
<reference evidence="5" key="1">
    <citation type="journal article" date="2019" name="Int. J. Syst. Evol. Microbiol.">
        <title>The Global Catalogue of Microorganisms (GCM) 10K type strain sequencing project: providing services to taxonomists for standard genome sequencing and annotation.</title>
        <authorList>
            <consortium name="The Broad Institute Genomics Platform"/>
            <consortium name="The Broad Institute Genome Sequencing Center for Infectious Disease"/>
            <person name="Wu L."/>
            <person name="Ma J."/>
        </authorList>
    </citation>
    <scope>NUCLEOTIDE SEQUENCE [LARGE SCALE GENOMIC DNA]</scope>
    <source>
        <strain evidence="5">CGMCC 4.7608</strain>
    </source>
</reference>
<proteinExistence type="predicted"/>